<gene>
    <name evidence="1" type="ORF">H7H73_04880</name>
</gene>
<dbReference type="Proteomes" id="UP001140272">
    <property type="component" value="Unassembled WGS sequence"/>
</dbReference>
<evidence type="ECO:0000313" key="1">
    <source>
        <dbReference type="EMBL" id="MCV7069926.1"/>
    </source>
</evidence>
<dbReference type="EMBL" id="JACKRN010000185">
    <property type="protein sequence ID" value="MCV7069926.1"/>
    <property type="molecule type" value="Genomic_DNA"/>
</dbReference>
<protein>
    <submittedName>
        <fullName evidence="1">Uncharacterized protein</fullName>
    </submittedName>
</protein>
<accession>A0A9X3BQ55</accession>
<comment type="caution">
    <text evidence="1">The sequence shown here is derived from an EMBL/GenBank/DDBJ whole genome shotgun (WGS) entry which is preliminary data.</text>
</comment>
<evidence type="ECO:0000313" key="2">
    <source>
        <dbReference type="Proteomes" id="UP001140272"/>
    </source>
</evidence>
<dbReference type="AlphaFoldDB" id="A0A9X3BQ55"/>
<reference evidence="1" key="2">
    <citation type="journal article" date="2022" name="BMC Genomics">
        <title>Comparative genome analysis of mycobacteria focusing on tRNA and non-coding RNA.</title>
        <authorList>
            <person name="Behra P.R.K."/>
            <person name="Pettersson B.M.F."/>
            <person name="Ramesh M."/>
            <person name="Das S."/>
            <person name="Dasgupta S."/>
            <person name="Kirsebom L.A."/>
        </authorList>
    </citation>
    <scope>NUCLEOTIDE SEQUENCE</scope>
    <source>
        <strain evidence="1">DSM 45406</strain>
    </source>
</reference>
<organism evidence="1 2">
    <name type="scientific">Mycolicibacterium rufum</name>
    <dbReference type="NCBI Taxonomy" id="318424"/>
    <lineage>
        <taxon>Bacteria</taxon>
        <taxon>Bacillati</taxon>
        <taxon>Actinomycetota</taxon>
        <taxon>Actinomycetes</taxon>
        <taxon>Mycobacteriales</taxon>
        <taxon>Mycobacteriaceae</taxon>
        <taxon>Mycolicibacterium</taxon>
    </lineage>
</organism>
<reference evidence="1" key="1">
    <citation type="submission" date="2020-07" db="EMBL/GenBank/DDBJ databases">
        <authorList>
            <person name="Pettersson B.M.F."/>
            <person name="Behra P.R.K."/>
            <person name="Ramesh M."/>
            <person name="Das S."/>
            <person name="Dasgupta S."/>
            <person name="Kirsebom L.A."/>
        </authorList>
    </citation>
    <scope>NUCLEOTIDE SEQUENCE</scope>
    <source>
        <strain evidence="1">DSM 45406</strain>
    </source>
</reference>
<proteinExistence type="predicted"/>
<name>A0A9X3BQ55_9MYCO</name>
<sequence>MTPASTTARWATVTTSEAPSGALHGRIMAVLGRIRGPVSTAEVRDCLKESDAARPVVIERVYAVLVALEHKGAVRRARNATRTRPLWELAPDPTSNGGLDTAAGTAPAAAETLLTAVGLDERITRLDGPPAALALAEVILAPWDGGTWERWRPLATAPLAGWLYAASHTDAAGNRIDWIIRALAHRAQWSRAAHRVGEHPQLRDSLRSVSRLDDHQFTNVGWMLVLALFPWSSCLHPPAAAFVGQR</sequence>